<comment type="similarity">
    <text evidence="1">Belongs to the RUS1 family.</text>
</comment>
<proteinExistence type="inferred from homology"/>
<feature type="compositionally biased region" description="Pro residues" evidence="2">
    <location>
        <begin position="749"/>
        <end position="761"/>
    </location>
</feature>
<feature type="compositionally biased region" description="Gly residues" evidence="2">
    <location>
        <begin position="113"/>
        <end position="136"/>
    </location>
</feature>
<protein>
    <recommendedName>
        <fullName evidence="3">Protein root UVB sensitive/RUS domain-containing protein</fullName>
    </recommendedName>
</protein>
<feature type="compositionally biased region" description="Basic and acidic residues" evidence="2">
    <location>
        <begin position="572"/>
        <end position="590"/>
    </location>
</feature>
<dbReference type="AlphaFoldDB" id="A0A836BUE6"/>
<feature type="region of interest" description="Disordered" evidence="2">
    <location>
        <begin position="113"/>
        <end position="140"/>
    </location>
</feature>
<organism evidence="4 5">
    <name type="scientific">Edaphochlamys debaryana</name>
    <dbReference type="NCBI Taxonomy" id="47281"/>
    <lineage>
        <taxon>Eukaryota</taxon>
        <taxon>Viridiplantae</taxon>
        <taxon>Chlorophyta</taxon>
        <taxon>core chlorophytes</taxon>
        <taxon>Chlorophyceae</taxon>
        <taxon>CS clade</taxon>
        <taxon>Chlamydomonadales</taxon>
        <taxon>Chlamydomonadales incertae sedis</taxon>
        <taxon>Edaphochlamys</taxon>
    </lineage>
</organism>
<feature type="domain" description="Protein root UVB sensitive/RUS" evidence="3">
    <location>
        <begin position="188"/>
        <end position="422"/>
    </location>
</feature>
<keyword evidence="5" id="KW-1185">Reference proteome</keyword>
<name>A0A836BUE6_9CHLO</name>
<evidence type="ECO:0000259" key="3">
    <source>
        <dbReference type="Pfam" id="PF04884"/>
    </source>
</evidence>
<feature type="compositionally biased region" description="Gly residues" evidence="2">
    <location>
        <begin position="649"/>
        <end position="673"/>
    </location>
</feature>
<dbReference type="Pfam" id="PF04884">
    <property type="entry name" value="UVB_sens_prot"/>
    <property type="match status" value="1"/>
</dbReference>
<dbReference type="InterPro" id="IPR006968">
    <property type="entry name" value="RUS_fam"/>
</dbReference>
<accession>A0A836BUE6</accession>
<dbReference type="PANTHER" id="PTHR12770">
    <property type="entry name" value="RUS1 FAMILY PROTEIN C16ORF58"/>
    <property type="match status" value="1"/>
</dbReference>
<evidence type="ECO:0000313" key="4">
    <source>
        <dbReference type="EMBL" id="KAG2487824.1"/>
    </source>
</evidence>
<evidence type="ECO:0000256" key="1">
    <source>
        <dbReference type="ARBA" id="ARBA00007558"/>
    </source>
</evidence>
<dbReference type="InterPro" id="IPR054549">
    <property type="entry name" value="UVB_sens_RUS_dom"/>
</dbReference>
<feature type="region of interest" description="Disordered" evidence="2">
    <location>
        <begin position="562"/>
        <end position="821"/>
    </location>
</feature>
<feature type="compositionally biased region" description="Gly residues" evidence="2">
    <location>
        <begin position="795"/>
        <end position="814"/>
    </location>
</feature>
<feature type="compositionally biased region" description="Gly residues" evidence="2">
    <location>
        <begin position="718"/>
        <end position="728"/>
    </location>
</feature>
<dbReference type="PANTHER" id="PTHR12770:SF29">
    <property type="entry name" value="PROTEIN ROOT UVB SENSITIVE 4"/>
    <property type="match status" value="1"/>
</dbReference>
<reference evidence="4" key="1">
    <citation type="journal article" date="2020" name="bioRxiv">
        <title>Comparative genomics of Chlamydomonas.</title>
        <authorList>
            <person name="Craig R.J."/>
            <person name="Hasan A.R."/>
            <person name="Ness R.W."/>
            <person name="Keightley P.D."/>
        </authorList>
    </citation>
    <scope>NUCLEOTIDE SEQUENCE</scope>
    <source>
        <strain evidence="4">CCAP 11/70</strain>
    </source>
</reference>
<dbReference type="EMBL" id="JAEHOE010000091">
    <property type="protein sequence ID" value="KAG2487824.1"/>
    <property type="molecule type" value="Genomic_DNA"/>
</dbReference>
<sequence>MAPAERHRWTSRPVTSSLLWQQQPEAPLLLPASTLGGDFAAEAGSFRFGPGRGRPRMMVSTGSGASNLAAAAGCGLRHPRPSGSARGRTAPPPLFCSVTSATAAAAVSAQAARGGGKAGNGAGGGGGADGGSGSGSSGLERLPVAVKKGDQLLPYVWDGRRISAMEESALQESDRNTGRLRNWALGLQRRLAEAFLPDPRDVTPDYWDWLRWRLSQRFFSSTMQNFSFSALLLATGLGAKKAFAASAAINWLLKDGVSRIVRMSVATSFGQTFDADLKRMRFVTSLIFTACMAGEFATPFWPQHFVALASVSSVGRAVGLSAFVAVQPAFQAALATGGNLADLTSKNQAQHMVMDMLALGVSAGLTWLCRSMPRGGLLLPALAYPLCAAGDLTCIWHELKAVQLRTLNRERAEMVIQRWLERGAAPGAAEISAAENLVLPSDVWGGVLPLTITSLEAMAGDDPGRLRGLLGEFKGEEYVLAVAAPGRRGAGAGAGGGLAGWAAGLPLPGAGALAAALGRSEEPRLQVSLSDRASPADITKALLHAAYLRKAALEHLRLPLPLAPACPGPAQRADDERGRGLERERERQRGAAEASGGAVAAAVGPHAPNHGHPHSGLSGSTHTHPSSDHSSHAHAQPHTACLSLSRGPAGAGGGGGGGGPGEASGSRGEGGGASSAQAPSRRAGAEEAGAPSVRGGAEASCSGQGQGQGQDHGEGEGQGRGWGWGWGRGQPSLHSLQRRLHSAHAAAPAPGPGPHAAPPPAASSSALEPPAPHAREGAPPAAAAPHHHPHPSGPGPSGGEGGRGPRGQGSGGRRGGPRWSEVDDAAWGALVRRSRAEAGRALPRLLQQAEEAGWRLRPFMLSTTERVQFVRLAG</sequence>
<comment type="caution">
    <text evidence="4">The sequence shown here is derived from an EMBL/GenBank/DDBJ whole genome shotgun (WGS) entry which is preliminary data.</text>
</comment>
<feature type="compositionally biased region" description="Low complexity" evidence="2">
    <location>
        <begin position="591"/>
        <end position="624"/>
    </location>
</feature>
<evidence type="ECO:0000256" key="2">
    <source>
        <dbReference type="SAM" id="MobiDB-lite"/>
    </source>
</evidence>
<dbReference type="OrthoDB" id="364779at2759"/>
<evidence type="ECO:0000313" key="5">
    <source>
        <dbReference type="Proteomes" id="UP000612055"/>
    </source>
</evidence>
<dbReference type="Proteomes" id="UP000612055">
    <property type="component" value="Unassembled WGS sequence"/>
</dbReference>
<gene>
    <name evidence="4" type="ORF">HYH03_013541</name>
</gene>